<sequence length="1116" mass="116869">MPPRARRGAQAPVPARQLSGTAARVHALVIQLAKQGEADGHSLLSVSKSAASELERLLADDEFSATGGHLDALGTLEFWASVCAVHVYALHDYCALYQEMQQLLDRQAHQRTEAAQQDHTEEDEEEETPQVQRLARLLERTSVLMFGICGIVASSDALSHNSPGHERRVLALLRSDTFKSYSAVFDAVTRGRRLPRSQADTTVLACGSLMVLMSSCTGIHNVPCHSNADCNLQLYSEFIKAAADSHVIDHACRAAMRFHVSATREQQGCDAIGVTTLKPADRARRLAVVAGLRQPLDYMRRNLNMMIYKLAASLVAPPQPGTDPALLALLPAVRGLLSGTGVQMWAAKQLLDAAHMVEKAAASELGIAAAADDAGSDSFLGLPLAARTSPAVLAEPKDAAGPSGSGQLQRPRMEHATVALHLSTTAASALWQLTMSGPVALALEDSDVAGDGAAAEAGGGAAAASQAHGGSAGAAATAAAAGGRNVLPPSIPFSAAQACSLVCKVLAMALPGQRSCAQQGDAHCHDSMALAMATVCRLVKELRVKEAERIMCRVWANASAWLPGLAPGALEAARTMLPSLGSLLLHEYAGEGEAQGVKAGGSQAFELSCPLALRTAIRAGFLTALSRAIHGCMRDVEAGVSARGAPMLVEFLLRQSCALPALLTHGPEHEVVRLVESLRVAAAVLPDQRAMRGGRSNECVHSYRALVVALVQLLEHVTAVCMWAPPKGLSNSSSGTRGAACSSGGGDESGSSSGSSSGGNGAAGAAATGPGCLPGQPVPDDLAAAIDGAAALLTKSSREDVPPQRLRRMWLAARVNGASASRRDTLYVLLLSRLLPTLSHMHLQDLSRPDIPADVVTGLTRVYSAAAMQALMARLVMYGTLGVNVGVASARLQSWLMLLVQDGEMSDWLVAALVGATRRRCPEGTAAALDLLEVLTLLTPAQQMPELVQLQMGKAGTRPPSGEEPPVLLGTAWLRQQGRVELVDALLEAGCHVSSGTDGSRSSSSSSDSLTCNFIGSALMRLVADKLKLRSLPLELSPGQAVWDLAAKFGIRLCAWSDCRQVEHQGQLSACARCRAARYCSSECQKAHWKAGHKTQCPSLGAIWAALNTAPAPLNP</sequence>
<comment type="similarity">
    <text evidence="2">Belongs to the polyprenol kinase family.</text>
</comment>
<keyword evidence="3" id="KW-0150">Chloroplast</keyword>
<dbReference type="PANTHER" id="PTHR32523:SF8">
    <property type="entry name" value="DOLICHOL KINASE"/>
    <property type="match status" value="1"/>
</dbReference>
<dbReference type="GO" id="GO:0016020">
    <property type="term" value="C:membrane"/>
    <property type="evidence" value="ECO:0007669"/>
    <property type="project" value="UniProtKB-SubCell"/>
</dbReference>
<dbReference type="PANTHER" id="PTHR32523">
    <property type="entry name" value="PHYTOL KINASE 1, CHLOROPLASTIC"/>
    <property type="match status" value="1"/>
</dbReference>
<evidence type="ECO:0000256" key="6">
    <source>
        <dbReference type="ARBA" id="ARBA00022692"/>
    </source>
</evidence>
<dbReference type="OrthoDB" id="538912at2759"/>
<dbReference type="GO" id="GO:0009507">
    <property type="term" value="C:chloroplast"/>
    <property type="evidence" value="ECO:0007669"/>
    <property type="project" value="UniProtKB-SubCell"/>
</dbReference>
<feature type="domain" description="MYND-type" evidence="19">
    <location>
        <begin position="1059"/>
        <end position="1097"/>
    </location>
</feature>
<gene>
    <name evidence="20" type="ORF">CHLRE_17g704400v5</name>
</gene>
<dbReference type="SUPFAM" id="SSF144232">
    <property type="entry name" value="HIT/MYND zinc finger-like"/>
    <property type="match status" value="1"/>
</dbReference>
<keyword evidence="10" id="KW-0862">Zinc</keyword>
<keyword evidence="7" id="KW-0479">Metal-binding</keyword>
<evidence type="ECO:0000256" key="10">
    <source>
        <dbReference type="ARBA" id="ARBA00022833"/>
    </source>
</evidence>
<name>A0A2K3CP63_CHLRE</name>
<organism evidence="20 21">
    <name type="scientific">Chlamydomonas reinhardtii</name>
    <name type="common">Chlamydomonas smithii</name>
    <dbReference type="NCBI Taxonomy" id="3055"/>
    <lineage>
        <taxon>Eukaryota</taxon>
        <taxon>Viridiplantae</taxon>
        <taxon>Chlorophyta</taxon>
        <taxon>core chlorophytes</taxon>
        <taxon>Chlorophyceae</taxon>
        <taxon>CS clade</taxon>
        <taxon>Chlamydomonadales</taxon>
        <taxon>Chlamydomonadaceae</taxon>
        <taxon>Chlamydomonas</taxon>
    </lineage>
</organism>
<evidence type="ECO:0000256" key="14">
    <source>
        <dbReference type="ARBA" id="ARBA00024015"/>
    </source>
</evidence>
<keyword evidence="12" id="KW-1133">Transmembrane helix</keyword>
<keyword evidence="13" id="KW-0472">Membrane</keyword>
<dbReference type="Gramene" id="PNW70069">
    <property type="protein sequence ID" value="PNW70069"/>
    <property type="gene ID" value="CHLRE_17g704400v5"/>
</dbReference>
<dbReference type="Pfam" id="PF01753">
    <property type="entry name" value="zf-MYND"/>
    <property type="match status" value="1"/>
</dbReference>
<dbReference type="EMBL" id="CM008978">
    <property type="protein sequence ID" value="PNW70069.1"/>
    <property type="molecule type" value="Genomic_DNA"/>
</dbReference>
<proteinExistence type="inferred from homology"/>
<keyword evidence="9" id="KW-0418">Kinase</keyword>
<evidence type="ECO:0000256" key="5">
    <source>
        <dbReference type="ARBA" id="ARBA00022679"/>
    </source>
</evidence>
<evidence type="ECO:0000256" key="4">
    <source>
        <dbReference type="ARBA" id="ARBA00022640"/>
    </source>
</evidence>
<evidence type="ECO:0000256" key="8">
    <source>
        <dbReference type="ARBA" id="ARBA00022771"/>
    </source>
</evidence>
<keyword evidence="4" id="KW-0934">Plastid</keyword>
<dbReference type="InParanoid" id="A0A2K3CP63"/>
<dbReference type="GO" id="GO:0008270">
    <property type="term" value="F:zinc ion binding"/>
    <property type="evidence" value="ECO:0007669"/>
    <property type="project" value="UniProtKB-KW"/>
</dbReference>
<evidence type="ECO:0000313" key="20">
    <source>
        <dbReference type="EMBL" id="PNW70069.1"/>
    </source>
</evidence>
<dbReference type="KEGG" id="cre:CHLRE_17g704400v5"/>
<keyword evidence="11" id="KW-0809">Transit peptide</keyword>
<dbReference type="Gene3D" id="6.10.140.2220">
    <property type="match status" value="1"/>
</dbReference>
<evidence type="ECO:0000256" key="1">
    <source>
        <dbReference type="ARBA" id="ARBA00004508"/>
    </source>
</evidence>
<dbReference type="AlphaFoldDB" id="A0A2K3CP63"/>
<evidence type="ECO:0000256" key="17">
    <source>
        <dbReference type="PROSITE-ProRule" id="PRU00134"/>
    </source>
</evidence>
<evidence type="ECO:0000256" key="3">
    <source>
        <dbReference type="ARBA" id="ARBA00022528"/>
    </source>
</evidence>
<dbReference type="PROSITE" id="PS50865">
    <property type="entry name" value="ZF_MYND_2"/>
    <property type="match status" value="1"/>
</dbReference>
<evidence type="ECO:0000256" key="2">
    <source>
        <dbReference type="ARBA" id="ARBA00010794"/>
    </source>
</evidence>
<evidence type="ECO:0000256" key="13">
    <source>
        <dbReference type="ARBA" id="ARBA00023136"/>
    </source>
</evidence>
<reference evidence="20 21" key="1">
    <citation type="journal article" date="2007" name="Science">
        <title>The Chlamydomonas genome reveals the evolution of key animal and plant functions.</title>
        <authorList>
            <person name="Merchant S.S."/>
            <person name="Prochnik S.E."/>
            <person name="Vallon O."/>
            <person name="Harris E.H."/>
            <person name="Karpowicz S.J."/>
            <person name="Witman G.B."/>
            <person name="Terry A."/>
            <person name="Salamov A."/>
            <person name="Fritz-Laylin L.K."/>
            <person name="Marechal-Drouard L."/>
            <person name="Marshall W.F."/>
            <person name="Qu L.H."/>
            <person name="Nelson D.R."/>
            <person name="Sanderfoot A.A."/>
            <person name="Spalding M.H."/>
            <person name="Kapitonov V.V."/>
            <person name="Ren Q."/>
            <person name="Ferris P."/>
            <person name="Lindquist E."/>
            <person name="Shapiro H."/>
            <person name="Lucas S.M."/>
            <person name="Grimwood J."/>
            <person name="Schmutz J."/>
            <person name="Cardol P."/>
            <person name="Cerutti H."/>
            <person name="Chanfreau G."/>
            <person name="Chen C.L."/>
            <person name="Cognat V."/>
            <person name="Croft M.T."/>
            <person name="Dent R."/>
            <person name="Dutcher S."/>
            <person name="Fernandez E."/>
            <person name="Fukuzawa H."/>
            <person name="Gonzalez-Ballester D."/>
            <person name="Gonzalez-Halphen D."/>
            <person name="Hallmann A."/>
            <person name="Hanikenne M."/>
            <person name="Hippler M."/>
            <person name="Inwood W."/>
            <person name="Jabbari K."/>
            <person name="Kalanon M."/>
            <person name="Kuras R."/>
            <person name="Lefebvre P.A."/>
            <person name="Lemaire S.D."/>
            <person name="Lobanov A.V."/>
            <person name="Lohr M."/>
            <person name="Manuell A."/>
            <person name="Meier I."/>
            <person name="Mets L."/>
            <person name="Mittag M."/>
            <person name="Mittelmeier T."/>
            <person name="Moroney J.V."/>
            <person name="Moseley J."/>
            <person name="Napoli C."/>
            <person name="Nedelcu A.M."/>
            <person name="Niyogi K."/>
            <person name="Novoselov S.V."/>
            <person name="Paulsen I.T."/>
            <person name="Pazour G."/>
            <person name="Purton S."/>
            <person name="Ral J.P."/>
            <person name="Riano-Pachon D.M."/>
            <person name="Riekhof W."/>
            <person name="Rymarquis L."/>
            <person name="Schroda M."/>
            <person name="Stern D."/>
            <person name="Umen J."/>
            <person name="Willows R."/>
            <person name="Wilson N."/>
            <person name="Zimmer S.L."/>
            <person name="Allmer J."/>
            <person name="Balk J."/>
            <person name="Bisova K."/>
            <person name="Chen C.J."/>
            <person name="Elias M."/>
            <person name="Gendler K."/>
            <person name="Hauser C."/>
            <person name="Lamb M.R."/>
            <person name="Ledford H."/>
            <person name="Long J.C."/>
            <person name="Minagawa J."/>
            <person name="Page M.D."/>
            <person name="Pan J."/>
            <person name="Pootakham W."/>
            <person name="Roje S."/>
            <person name="Rose A."/>
            <person name="Stahlberg E."/>
            <person name="Terauchi A.M."/>
            <person name="Yang P."/>
            <person name="Ball S."/>
            <person name="Bowler C."/>
            <person name="Dieckmann C.L."/>
            <person name="Gladyshev V.N."/>
            <person name="Green P."/>
            <person name="Jorgensen R."/>
            <person name="Mayfield S."/>
            <person name="Mueller-Roeber B."/>
            <person name="Rajamani S."/>
            <person name="Sayre R.T."/>
            <person name="Brokstein P."/>
            <person name="Dubchak I."/>
            <person name="Goodstein D."/>
            <person name="Hornick L."/>
            <person name="Huang Y.W."/>
            <person name="Jhaveri J."/>
            <person name="Luo Y."/>
            <person name="Martinez D."/>
            <person name="Ngau W.C."/>
            <person name="Otillar B."/>
            <person name="Poliakov A."/>
            <person name="Porter A."/>
            <person name="Szajkowski L."/>
            <person name="Werner G."/>
            <person name="Zhou K."/>
            <person name="Grigoriev I.V."/>
            <person name="Rokhsar D.S."/>
            <person name="Grossman A.R."/>
        </authorList>
    </citation>
    <scope>NUCLEOTIDE SEQUENCE [LARGE SCALE GENOMIC DNA]</scope>
    <source>
        <strain evidence="21">CC-503</strain>
    </source>
</reference>
<dbReference type="RefSeq" id="XP_042914430.1">
    <property type="nucleotide sequence ID" value="XM_043071971.1"/>
</dbReference>
<dbReference type="ExpressionAtlas" id="A0A2K3CP63">
    <property type="expression patterns" value="differential"/>
</dbReference>
<evidence type="ECO:0000313" key="21">
    <source>
        <dbReference type="Proteomes" id="UP000006906"/>
    </source>
</evidence>
<evidence type="ECO:0000256" key="11">
    <source>
        <dbReference type="ARBA" id="ARBA00022946"/>
    </source>
</evidence>
<comment type="catalytic activity">
    <reaction evidence="16">
        <text>phytol + CTP = phytyl phosphate + CDP + H(+)</text>
        <dbReference type="Rhea" id="RHEA:38055"/>
        <dbReference type="ChEBI" id="CHEBI:15378"/>
        <dbReference type="ChEBI" id="CHEBI:17327"/>
        <dbReference type="ChEBI" id="CHEBI:37563"/>
        <dbReference type="ChEBI" id="CHEBI:58069"/>
        <dbReference type="ChEBI" id="CHEBI:75483"/>
        <dbReference type="EC" id="2.7.1.182"/>
    </reaction>
</comment>
<dbReference type="GeneID" id="5717241"/>
<evidence type="ECO:0000256" key="18">
    <source>
        <dbReference type="SAM" id="MobiDB-lite"/>
    </source>
</evidence>
<keyword evidence="21" id="KW-1185">Reference proteome</keyword>
<comment type="subcellular location">
    <subcellularLocation>
        <location evidence="1">Plastid</location>
        <location evidence="1">Chloroplast membrane</location>
        <topology evidence="1">Multi-pass membrane protein</topology>
    </subcellularLocation>
</comment>
<feature type="region of interest" description="Disordered" evidence="18">
    <location>
        <begin position="729"/>
        <end position="774"/>
    </location>
</feature>
<dbReference type="GO" id="GO:0016301">
    <property type="term" value="F:kinase activity"/>
    <property type="evidence" value="ECO:0000318"/>
    <property type="project" value="GO_Central"/>
</dbReference>
<dbReference type="GO" id="GO:0010276">
    <property type="term" value="F:phytol kinase activity"/>
    <property type="evidence" value="ECO:0007669"/>
    <property type="project" value="UniProtKB-EC"/>
</dbReference>
<evidence type="ECO:0000256" key="15">
    <source>
        <dbReference type="ARBA" id="ARBA00039024"/>
    </source>
</evidence>
<comment type="pathway">
    <text evidence="14">Cofactor biosynthesis; tocopherol biosynthesis.</text>
</comment>
<keyword evidence="5" id="KW-0808">Transferase</keyword>
<keyword evidence="6" id="KW-0812">Transmembrane</keyword>
<feature type="compositionally biased region" description="Basic and acidic residues" evidence="18">
    <location>
        <begin position="108"/>
        <end position="119"/>
    </location>
</feature>
<dbReference type="InterPro" id="IPR002893">
    <property type="entry name" value="Znf_MYND"/>
</dbReference>
<dbReference type="InterPro" id="IPR039606">
    <property type="entry name" value="Phytol/farnesol_kinase"/>
</dbReference>
<protein>
    <recommendedName>
        <fullName evidence="15">phytol kinase</fullName>
        <ecNumber evidence="15">2.7.1.182</ecNumber>
    </recommendedName>
</protein>
<evidence type="ECO:0000259" key="19">
    <source>
        <dbReference type="PROSITE" id="PS50865"/>
    </source>
</evidence>
<evidence type="ECO:0000256" key="7">
    <source>
        <dbReference type="ARBA" id="ARBA00022723"/>
    </source>
</evidence>
<evidence type="ECO:0000256" key="16">
    <source>
        <dbReference type="ARBA" id="ARBA00048889"/>
    </source>
</evidence>
<evidence type="ECO:0000256" key="9">
    <source>
        <dbReference type="ARBA" id="ARBA00022777"/>
    </source>
</evidence>
<dbReference type="Proteomes" id="UP000006906">
    <property type="component" value="Chromosome 17"/>
</dbReference>
<accession>A0A2K3CP63</accession>
<evidence type="ECO:0000256" key="12">
    <source>
        <dbReference type="ARBA" id="ARBA00022989"/>
    </source>
</evidence>
<feature type="region of interest" description="Disordered" evidence="18">
    <location>
        <begin position="108"/>
        <end position="129"/>
    </location>
</feature>
<dbReference type="EC" id="2.7.1.182" evidence="15"/>
<keyword evidence="8 17" id="KW-0863">Zinc-finger</keyword>